<dbReference type="Proteomes" id="UP001642484">
    <property type="component" value="Unassembled WGS sequence"/>
</dbReference>
<feature type="transmembrane region" description="Helical" evidence="1">
    <location>
        <begin position="249"/>
        <end position="269"/>
    </location>
</feature>
<keyword evidence="1" id="KW-1133">Transmembrane helix</keyword>
<gene>
    <name evidence="2" type="ORF">CCMP2556_LOCUS53235</name>
</gene>
<evidence type="ECO:0000256" key="1">
    <source>
        <dbReference type="SAM" id="Phobius"/>
    </source>
</evidence>
<sequence>MKLAMRSLPRLAPRTFEASSGMPWLALVPVAACSASVSMLLCDEGSATTSGQPRAPMGRSNSNDTQAVSYKLGRWLVILANCRSKRTENATPPTQSMRPYLMGLGLPGFVAGIIDRIPVDLNISVEEGVLTVKDKTFFGENCTVITLGGAEVERETRNKRKKFMLSAFEDLSNGSPQLTVQCRLFQRGDGWRSLQSFKVQEGTLQERYILKRPDSDDIVVTRVFKDLNSPKIPKGEQDLCQHTFGSYRLLTGVGIFAVLASASICFVLTRSE</sequence>
<dbReference type="EMBL" id="CAXAMN010028106">
    <property type="protein sequence ID" value="CAK9115159.1"/>
    <property type="molecule type" value="Genomic_DNA"/>
</dbReference>
<evidence type="ECO:0000313" key="3">
    <source>
        <dbReference type="Proteomes" id="UP001642484"/>
    </source>
</evidence>
<keyword evidence="1" id="KW-0472">Membrane</keyword>
<name>A0ABP0SSP9_9DINO</name>
<proteinExistence type="predicted"/>
<organism evidence="2 3">
    <name type="scientific">Durusdinium trenchii</name>
    <dbReference type="NCBI Taxonomy" id="1381693"/>
    <lineage>
        <taxon>Eukaryota</taxon>
        <taxon>Sar</taxon>
        <taxon>Alveolata</taxon>
        <taxon>Dinophyceae</taxon>
        <taxon>Suessiales</taxon>
        <taxon>Symbiodiniaceae</taxon>
        <taxon>Durusdinium</taxon>
    </lineage>
</organism>
<evidence type="ECO:0000313" key="2">
    <source>
        <dbReference type="EMBL" id="CAK9115159.1"/>
    </source>
</evidence>
<protein>
    <submittedName>
        <fullName evidence="2">Uncharacterized protein</fullName>
    </submittedName>
</protein>
<comment type="caution">
    <text evidence="2">The sequence shown here is derived from an EMBL/GenBank/DDBJ whole genome shotgun (WGS) entry which is preliminary data.</text>
</comment>
<keyword evidence="3" id="KW-1185">Reference proteome</keyword>
<accession>A0ABP0SSP9</accession>
<reference evidence="2 3" key="1">
    <citation type="submission" date="2024-02" db="EMBL/GenBank/DDBJ databases">
        <authorList>
            <person name="Chen Y."/>
            <person name="Shah S."/>
            <person name="Dougan E. K."/>
            <person name="Thang M."/>
            <person name="Chan C."/>
        </authorList>
    </citation>
    <scope>NUCLEOTIDE SEQUENCE [LARGE SCALE GENOMIC DNA]</scope>
</reference>
<keyword evidence="1" id="KW-0812">Transmembrane</keyword>